<evidence type="ECO:0000256" key="3">
    <source>
        <dbReference type="ARBA" id="ARBA00022475"/>
    </source>
</evidence>
<dbReference type="RefSeq" id="WP_053659100.1">
    <property type="nucleotide sequence ID" value="NZ_CP130472.1"/>
</dbReference>
<evidence type="ECO:0000313" key="10">
    <source>
        <dbReference type="Proteomes" id="UP001235874"/>
    </source>
</evidence>
<keyword evidence="2" id="KW-0813">Transport</keyword>
<dbReference type="Proteomes" id="UP001235874">
    <property type="component" value="Chromosome"/>
</dbReference>
<keyword evidence="3" id="KW-1003">Cell membrane</keyword>
<feature type="transmembrane region" description="Helical" evidence="7">
    <location>
        <begin position="170"/>
        <end position="195"/>
    </location>
</feature>
<feature type="transmembrane region" description="Helical" evidence="7">
    <location>
        <begin position="359"/>
        <end position="378"/>
    </location>
</feature>
<evidence type="ECO:0000313" key="9">
    <source>
        <dbReference type="EMBL" id="WLS46396.1"/>
    </source>
</evidence>
<evidence type="ECO:0000256" key="2">
    <source>
        <dbReference type="ARBA" id="ARBA00022448"/>
    </source>
</evidence>
<dbReference type="PROSITE" id="PS50850">
    <property type="entry name" value="MFS"/>
    <property type="match status" value="1"/>
</dbReference>
<feature type="transmembrane region" description="Helical" evidence="7">
    <location>
        <begin position="296"/>
        <end position="313"/>
    </location>
</feature>
<dbReference type="PANTHER" id="PTHR23513">
    <property type="entry name" value="INTEGRAL MEMBRANE EFFLUX PROTEIN-RELATED"/>
    <property type="match status" value="1"/>
</dbReference>
<gene>
    <name evidence="9" type="ORF">Q3V37_03735</name>
</gene>
<evidence type="ECO:0000256" key="7">
    <source>
        <dbReference type="SAM" id="Phobius"/>
    </source>
</evidence>
<dbReference type="SUPFAM" id="SSF103473">
    <property type="entry name" value="MFS general substrate transporter"/>
    <property type="match status" value="1"/>
</dbReference>
<keyword evidence="4 7" id="KW-0812">Transmembrane</keyword>
<dbReference type="AlphaFoldDB" id="A0AAJ6L4W2"/>
<sequence>MSSTAVASLPPSTATGNRPFTRLWGAFGAGTLADGIYQVALPVAALHLGGGAGSVALVLMAARAPWLVASLHVGVLVDRVDRRRLLLLVSGVRFAVLALLAVLLTAGWGSIAALAAVALTLGVCETIFDTALHSSTPRVVPGERLEAANSRLQATETVANRFLGPALGGVLAGAATAAAFGAVGALYLAAFTALLGLRIPHVPPPAARESVGRALRTGLTVLWRDRPLLSYALGGCAVNCGFAAYYVALPILALEPGGLGLTAGGYGLLLAVGGIGGLLTSMASPALARRYPVRRCIAASAVLLAAGLAVPAVTDQVPLVALGVVATGAVVLISVVTVSYRQRAVPDEMLGRVTAAYRMFAFGGLPLGSGLAGLIGGFGSSRLVFPVAGALVVVAGAAMTLATPREKVPAT</sequence>
<comment type="subcellular location">
    <subcellularLocation>
        <location evidence="1">Cell membrane</location>
        <topology evidence="1">Multi-pass membrane protein</topology>
    </subcellularLocation>
</comment>
<feature type="transmembrane region" description="Helical" evidence="7">
    <location>
        <begin position="319"/>
        <end position="338"/>
    </location>
</feature>
<keyword evidence="6 7" id="KW-0472">Membrane</keyword>
<dbReference type="GO" id="GO:0022857">
    <property type="term" value="F:transmembrane transporter activity"/>
    <property type="evidence" value="ECO:0007669"/>
    <property type="project" value="InterPro"/>
</dbReference>
<feature type="transmembrane region" description="Helical" evidence="7">
    <location>
        <begin position="85"/>
        <end position="111"/>
    </location>
</feature>
<dbReference type="KEGG" id="mprn:Q3V37_03735"/>
<feature type="transmembrane region" description="Helical" evidence="7">
    <location>
        <begin position="265"/>
        <end position="284"/>
    </location>
</feature>
<evidence type="ECO:0000256" key="5">
    <source>
        <dbReference type="ARBA" id="ARBA00022989"/>
    </source>
</evidence>
<evidence type="ECO:0000259" key="8">
    <source>
        <dbReference type="PROSITE" id="PS50850"/>
    </source>
</evidence>
<dbReference type="GO" id="GO:0005886">
    <property type="term" value="C:plasma membrane"/>
    <property type="evidence" value="ECO:0007669"/>
    <property type="project" value="UniProtKB-SubCell"/>
</dbReference>
<accession>A0AAJ6L4W2</accession>
<organism evidence="9 10">
    <name type="scientific">Micromonospora profundi</name>
    <dbReference type="NCBI Taxonomy" id="1420889"/>
    <lineage>
        <taxon>Bacteria</taxon>
        <taxon>Bacillati</taxon>
        <taxon>Actinomycetota</taxon>
        <taxon>Actinomycetes</taxon>
        <taxon>Micromonosporales</taxon>
        <taxon>Micromonosporaceae</taxon>
        <taxon>Micromonospora</taxon>
    </lineage>
</organism>
<name>A0AAJ6L4W2_9ACTN</name>
<feature type="transmembrane region" description="Helical" evidence="7">
    <location>
        <begin position="228"/>
        <end position="253"/>
    </location>
</feature>
<evidence type="ECO:0000256" key="4">
    <source>
        <dbReference type="ARBA" id="ARBA00022692"/>
    </source>
</evidence>
<dbReference type="Gene3D" id="1.20.1250.20">
    <property type="entry name" value="MFS general substrate transporter like domains"/>
    <property type="match status" value="1"/>
</dbReference>
<feature type="transmembrane region" description="Helical" evidence="7">
    <location>
        <begin position="384"/>
        <end position="402"/>
    </location>
</feature>
<evidence type="ECO:0000256" key="6">
    <source>
        <dbReference type="ARBA" id="ARBA00023136"/>
    </source>
</evidence>
<dbReference type="InterPro" id="IPR036259">
    <property type="entry name" value="MFS_trans_sf"/>
</dbReference>
<keyword evidence="10" id="KW-1185">Reference proteome</keyword>
<dbReference type="InterPro" id="IPR010290">
    <property type="entry name" value="TM_effector"/>
</dbReference>
<dbReference type="EMBL" id="CP130472">
    <property type="protein sequence ID" value="WLS46396.1"/>
    <property type="molecule type" value="Genomic_DNA"/>
</dbReference>
<evidence type="ECO:0000256" key="1">
    <source>
        <dbReference type="ARBA" id="ARBA00004651"/>
    </source>
</evidence>
<proteinExistence type="predicted"/>
<dbReference type="CDD" id="cd06173">
    <property type="entry name" value="MFS_MefA_like"/>
    <property type="match status" value="1"/>
</dbReference>
<dbReference type="Pfam" id="PF05977">
    <property type="entry name" value="MFS_3"/>
    <property type="match status" value="1"/>
</dbReference>
<feature type="transmembrane region" description="Helical" evidence="7">
    <location>
        <begin position="51"/>
        <end position="73"/>
    </location>
</feature>
<keyword evidence="5 7" id="KW-1133">Transmembrane helix</keyword>
<dbReference type="InterPro" id="IPR020846">
    <property type="entry name" value="MFS_dom"/>
</dbReference>
<protein>
    <submittedName>
        <fullName evidence="9">MFS transporter</fullName>
    </submittedName>
</protein>
<reference evidence="9 10" key="1">
    <citation type="submission" date="2023-07" db="EMBL/GenBank/DDBJ databases">
        <title>Micromonospora profundi TRM 95458 converts glycerol to a new osmotic compound.</title>
        <authorList>
            <person name="Lu D."/>
        </authorList>
    </citation>
    <scope>NUCLEOTIDE SEQUENCE [LARGE SCALE GENOMIC DNA]</scope>
    <source>
        <strain evidence="9 10">TRM95458</strain>
    </source>
</reference>
<dbReference type="PANTHER" id="PTHR23513:SF11">
    <property type="entry name" value="STAPHYLOFERRIN A TRANSPORTER"/>
    <property type="match status" value="1"/>
</dbReference>
<feature type="domain" description="Major facilitator superfamily (MFS) profile" evidence="8">
    <location>
        <begin position="1"/>
        <end position="407"/>
    </location>
</feature>